<dbReference type="Proteomes" id="UP000315648">
    <property type="component" value="Unassembled WGS sequence"/>
</dbReference>
<reference evidence="3 4" key="1">
    <citation type="submission" date="2019-07" db="EMBL/GenBank/DDBJ databases">
        <title>Description of 53C-WASEF.</title>
        <authorList>
            <person name="Pitt A."/>
            <person name="Hahn M.W."/>
        </authorList>
    </citation>
    <scope>NUCLEOTIDE SEQUENCE [LARGE SCALE GENOMIC DNA]</scope>
    <source>
        <strain evidence="3 4">53C-WASEF</strain>
    </source>
</reference>
<comment type="caution">
    <text evidence="3">The sequence shown here is derived from an EMBL/GenBank/DDBJ whole genome shotgun (WGS) entry which is preliminary data.</text>
</comment>
<evidence type="ECO:0000256" key="2">
    <source>
        <dbReference type="SAM" id="SignalP"/>
    </source>
</evidence>
<feature type="region of interest" description="Disordered" evidence="1">
    <location>
        <begin position="235"/>
        <end position="289"/>
    </location>
</feature>
<dbReference type="RefSeq" id="WP_144229273.1">
    <property type="nucleotide sequence ID" value="NZ_CBCRVV010000019.1"/>
</dbReference>
<dbReference type="AlphaFoldDB" id="A0A556QQM0"/>
<feature type="compositionally biased region" description="Low complexity" evidence="1">
    <location>
        <begin position="235"/>
        <end position="277"/>
    </location>
</feature>
<evidence type="ECO:0000313" key="3">
    <source>
        <dbReference type="EMBL" id="TSJ78932.1"/>
    </source>
</evidence>
<evidence type="ECO:0000256" key="1">
    <source>
        <dbReference type="SAM" id="MobiDB-lite"/>
    </source>
</evidence>
<organism evidence="3 4">
    <name type="scientific">Rariglobus hedericola</name>
    <dbReference type="NCBI Taxonomy" id="2597822"/>
    <lineage>
        <taxon>Bacteria</taxon>
        <taxon>Pseudomonadati</taxon>
        <taxon>Verrucomicrobiota</taxon>
        <taxon>Opitutia</taxon>
        <taxon>Opitutales</taxon>
        <taxon>Opitutaceae</taxon>
        <taxon>Rariglobus</taxon>
    </lineage>
</organism>
<gene>
    <name evidence="3" type="ORF">FPL22_06410</name>
</gene>
<keyword evidence="2" id="KW-0732">Signal</keyword>
<protein>
    <submittedName>
        <fullName evidence="3">Uncharacterized protein</fullName>
    </submittedName>
</protein>
<feature type="signal peptide" evidence="2">
    <location>
        <begin position="1"/>
        <end position="19"/>
    </location>
</feature>
<name>A0A556QQM0_9BACT</name>
<sequence>MRRFTLIFAALATVTAARAQSDLFNAPNTGTAAPAAATGTAANATGSRAGATESLARAVNINSLESGTLLQIINQAFDTNSDSINPENGTMNWKGHSYDMGQFRVFRGRFERYLSLPPTRDQDVYGATLDEIFKLLSTRTANGSQDSVVEAWKLLYRASEYDADGGNSLGVANQIFNAWRIRDEKQAFTVTQTELQRIRRQQSASVVYAGDTMAAETGKNAADAISGSAILGNLSTGNSNDSGGTTTTTGNNGTTTTTGGQNGSRNNNNNNNNNGNTQPKQTIGGSSTVGPVGQLFRARELAETEAKIKSLEAAGLLSVTQAKLQFQSQIMSLFLQRRFQHALIASSFYRYIFKGSHQNLEVGKKELSSFLPSTDLALTVETIEFLSREAINDINSGMAAVRSNYDDGRKVAALERLQETFFLGEYMPAVTQFEPARKEALLTLYRKVDEARKLADLRDYDAVIGLTEEIGTLTKDFRAPEVNAAVRSAQRMSTLSLNAAQQAAATGNYSKAQEFVEKAAQLWPLNPAIKNYTENMASQADLGTQAGVVFDDAFKRDDFRRIYEKRAELAVAFLNDNVRGPQLKAVIDRMARVEIYLAQTEELLAQNNAYSAWEALAAATAFAPNDVILNQRMAQLAPRVAEFIGRLDQAKRYETEQRYAASLTQYLAAQDIHPASQIARTGLTRVSESIMTQLATEVPVTVEK</sequence>
<evidence type="ECO:0000313" key="4">
    <source>
        <dbReference type="Proteomes" id="UP000315648"/>
    </source>
</evidence>
<feature type="compositionally biased region" description="Polar residues" evidence="1">
    <location>
        <begin position="278"/>
        <end position="289"/>
    </location>
</feature>
<proteinExistence type="predicted"/>
<keyword evidence="4" id="KW-1185">Reference proteome</keyword>
<dbReference type="EMBL" id="VMBG01000001">
    <property type="protein sequence ID" value="TSJ78932.1"/>
    <property type="molecule type" value="Genomic_DNA"/>
</dbReference>
<feature type="chain" id="PRO_5022010483" evidence="2">
    <location>
        <begin position="20"/>
        <end position="704"/>
    </location>
</feature>
<dbReference type="OrthoDB" id="176419at2"/>
<accession>A0A556QQM0</accession>